<organism evidence="2 3">
    <name type="scientific">Vagococcus silagei</name>
    <dbReference type="NCBI Taxonomy" id="2508885"/>
    <lineage>
        <taxon>Bacteria</taxon>
        <taxon>Bacillati</taxon>
        <taxon>Bacillota</taxon>
        <taxon>Bacilli</taxon>
        <taxon>Lactobacillales</taxon>
        <taxon>Enterococcaceae</taxon>
        <taxon>Vagococcus</taxon>
    </lineage>
</organism>
<dbReference type="RefSeq" id="WP_136136606.1">
    <property type="nucleotide sequence ID" value="NZ_SDGV01000012.1"/>
</dbReference>
<keyword evidence="1" id="KW-1133">Transmembrane helix</keyword>
<keyword evidence="1" id="KW-0472">Membrane</keyword>
<gene>
    <name evidence="2" type="ORF">ESZ54_05085</name>
</gene>
<evidence type="ECO:0000313" key="3">
    <source>
        <dbReference type="Proteomes" id="UP000310506"/>
    </source>
</evidence>
<dbReference type="EMBL" id="SDGV01000012">
    <property type="protein sequence ID" value="THB61421.1"/>
    <property type="molecule type" value="Genomic_DNA"/>
</dbReference>
<keyword evidence="1" id="KW-0812">Transmembrane</keyword>
<comment type="caution">
    <text evidence="2">The sequence shown here is derived from an EMBL/GenBank/DDBJ whole genome shotgun (WGS) entry which is preliminary data.</text>
</comment>
<accession>A0A4S3B2Z1</accession>
<protein>
    <submittedName>
        <fullName evidence="2">Uncharacterized protein</fullName>
    </submittedName>
</protein>
<sequence length="197" mass="22748">MTKTHFIKTFNTPLIALGTTLCTTTLFNIAKRFVVEISSSDNLMSQLPFSLIFDLSMKVAGISLFTSLIAIMIAVIVVICELADRKWNDSLDNLYPSIIETIKTRKYLYQRVLFGQNRTINQKLFNKSLKYLYVDIRNDRYILFMKYPSTDQANELLEQKIESLTKHIKTKNTNLFSFSEASYEKDGVWLIGSRKNS</sequence>
<reference evidence="2 3" key="1">
    <citation type="submission" date="2019-01" db="EMBL/GenBank/DDBJ databases">
        <title>Vagococcus silagei sp. nov. isolated from brewer's grain.</title>
        <authorList>
            <person name="Guu J.-R."/>
        </authorList>
    </citation>
    <scope>NUCLEOTIDE SEQUENCE [LARGE SCALE GENOMIC DNA]</scope>
    <source>
        <strain evidence="2 3">2B-2</strain>
    </source>
</reference>
<keyword evidence="3" id="KW-1185">Reference proteome</keyword>
<dbReference type="Proteomes" id="UP000310506">
    <property type="component" value="Unassembled WGS sequence"/>
</dbReference>
<evidence type="ECO:0000256" key="1">
    <source>
        <dbReference type="SAM" id="Phobius"/>
    </source>
</evidence>
<proteinExistence type="predicted"/>
<feature type="transmembrane region" description="Helical" evidence="1">
    <location>
        <begin position="56"/>
        <end position="80"/>
    </location>
</feature>
<dbReference type="AlphaFoldDB" id="A0A4S3B2Z1"/>
<name>A0A4S3B2Z1_9ENTE</name>
<evidence type="ECO:0000313" key="2">
    <source>
        <dbReference type="EMBL" id="THB61421.1"/>
    </source>
</evidence>